<proteinExistence type="predicted"/>
<keyword evidence="1" id="KW-0614">Plasmid</keyword>
<gene>
    <name evidence="1" type="ORF">PMPD1_4431</name>
</gene>
<dbReference type="Pfam" id="PF06290">
    <property type="entry name" value="PsiB"/>
    <property type="match status" value="1"/>
</dbReference>
<dbReference type="AlphaFoldDB" id="A0A6M8UHG0"/>
<evidence type="ECO:0000313" key="1">
    <source>
        <dbReference type="EMBL" id="QKJ89329.1"/>
    </source>
</evidence>
<geneLocation type="plasmid" evidence="2">
    <name>ppd-1</name>
</geneLocation>
<keyword evidence="2" id="KW-1185">Reference proteome</keyword>
<protein>
    <submittedName>
        <fullName evidence="1">Conjugation system SOS inhibitor PsiB</fullName>
    </submittedName>
</protein>
<dbReference type="InterPro" id="IPR038131">
    <property type="entry name" value="PsiB-like_sf"/>
</dbReference>
<dbReference type="Gene3D" id="3.40.50.11880">
    <property type="entry name" value="Plasmid SOS inhibition protein"/>
    <property type="match status" value="1"/>
</dbReference>
<organism evidence="1 2">
    <name type="scientific">Paramixta manurensis</name>
    <dbReference type="NCBI Taxonomy" id="2740817"/>
    <lineage>
        <taxon>Bacteria</taxon>
        <taxon>Pseudomonadati</taxon>
        <taxon>Pseudomonadota</taxon>
        <taxon>Gammaproteobacteria</taxon>
        <taxon>Enterobacterales</taxon>
        <taxon>Erwiniaceae</taxon>
        <taxon>Paramixta</taxon>
    </lineage>
</organism>
<dbReference type="RefSeq" id="WP_173636384.1">
    <property type="nucleotide sequence ID" value="NZ_CP054213.1"/>
</dbReference>
<evidence type="ECO:0000313" key="2">
    <source>
        <dbReference type="Proteomes" id="UP000505325"/>
    </source>
</evidence>
<reference evidence="1 2" key="1">
    <citation type="submission" date="2020-06" db="EMBL/GenBank/DDBJ databases">
        <title>Genome sequence of Paramixta manurensis strain PD-1.</title>
        <authorList>
            <person name="Lee C.W."/>
            <person name="Kim J."/>
        </authorList>
    </citation>
    <scope>NUCLEOTIDE SEQUENCE [LARGE SCALE GENOMIC DNA]</scope>
    <source>
        <strain evidence="1 2">PD-1</strain>
        <plasmid evidence="2">ppd-1</plasmid>
    </source>
</reference>
<dbReference type="Proteomes" id="UP000505325">
    <property type="component" value="Plasmid pPD-1"/>
</dbReference>
<sequence>MHKQPVITAGMLNTMSTGEYEDYRACGEEFRRLLTHAVMREIDIPAGWDVNGEYRSEFGGLFPVQCRFTPPHGNFCISLCSPGELSPVWMLVFIVQNATTVSLMMTSDAFSPARISHTLSLAARLDADGYGFSAITGTLAMEGSL</sequence>
<accession>A0A6M8UHG0</accession>
<dbReference type="InterPro" id="IPR009385">
    <property type="entry name" value="Plasmid_inh_PsiB"/>
</dbReference>
<dbReference type="KEGG" id="pmak:PMPD1_4431"/>
<name>A0A6M8UHG0_9GAMM</name>
<dbReference type="EMBL" id="CP054213">
    <property type="protein sequence ID" value="QKJ89329.1"/>
    <property type="molecule type" value="Genomic_DNA"/>
</dbReference>
<dbReference type="NCBIfam" id="NF010255">
    <property type="entry name" value="PRK13701.1"/>
    <property type="match status" value="1"/>
</dbReference>